<dbReference type="CDD" id="cd14688">
    <property type="entry name" value="bZIP_YAP"/>
    <property type="match status" value="1"/>
</dbReference>
<dbReference type="OrthoDB" id="3535998at2759"/>
<dbReference type="Gene3D" id="1.20.5.170">
    <property type="match status" value="1"/>
</dbReference>
<evidence type="ECO:0000256" key="1">
    <source>
        <dbReference type="SAM" id="MobiDB-lite"/>
    </source>
</evidence>
<proteinExistence type="predicted"/>
<evidence type="ECO:0008006" key="4">
    <source>
        <dbReference type="Google" id="ProtNLM"/>
    </source>
</evidence>
<dbReference type="GO" id="GO:0003700">
    <property type="term" value="F:DNA-binding transcription factor activity"/>
    <property type="evidence" value="ECO:0007669"/>
    <property type="project" value="InterPro"/>
</dbReference>
<organism evidence="2 3">
    <name type="scientific">Coniochaeta pulveracea</name>
    <dbReference type="NCBI Taxonomy" id="177199"/>
    <lineage>
        <taxon>Eukaryota</taxon>
        <taxon>Fungi</taxon>
        <taxon>Dikarya</taxon>
        <taxon>Ascomycota</taxon>
        <taxon>Pezizomycotina</taxon>
        <taxon>Sordariomycetes</taxon>
        <taxon>Sordariomycetidae</taxon>
        <taxon>Coniochaetales</taxon>
        <taxon>Coniochaetaceae</taxon>
        <taxon>Coniochaeta</taxon>
    </lineage>
</organism>
<name>A0A420YD64_9PEZI</name>
<dbReference type="EMBL" id="QVQW01000019">
    <property type="protein sequence ID" value="RKU45747.1"/>
    <property type="molecule type" value="Genomic_DNA"/>
</dbReference>
<dbReference type="InterPro" id="IPR046347">
    <property type="entry name" value="bZIP_sf"/>
</dbReference>
<protein>
    <recommendedName>
        <fullName evidence="4">BZIP domain-containing protein</fullName>
    </recommendedName>
</protein>
<feature type="compositionally biased region" description="Polar residues" evidence="1">
    <location>
        <begin position="45"/>
        <end position="54"/>
    </location>
</feature>
<dbReference type="Proteomes" id="UP000275385">
    <property type="component" value="Unassembled WGS sequence"/>
</dbReference>
<dbReference type="PANTHER" id="PTHR37012">
    <property type="entry name" value="B-ZIP TRANSCRIPTION FACTOR (EUROFUNG)-RELATED"/>
    <property type="match status" value="1"/>
</dbReference>
<evidence type="ECO:0000313" key="2">
    <source>
        <dbReference type="EMBL" id="RKU45747.1"/>
    </source>
</evidence>
<feature type="region of interest" description="Disordered" evidence="1">
    <location>
        <begin position="1"/>
        <end position="75"/>
    </location>
</feature>
<dbReference type="SUPFAM" id="SSF57959">
    <property type="entry name" value="Leucine zipper domain"/>
    <property type="match status" value="1"/>
</dbReference>
<comment type="caution">
    <text evidence="2">The sequence shown here is derived from an EMBL/GenBank/DDBJ whole genome shotgun (WGS) entry which is preliminary data.</text>
</comment>
<gene>
    <name evidence="2" type="ORF">DL546_008259</name>
</gene>
<dbReference type="PANTHER" id="PTHR37012:SF2">
    <property type="entry name" value="BZIP DOMAIN-CONTAINING PROTEIN-RELATED"/>
    <property type="match status" value="1"/>
</dbReference>
<sequence length="331" mass="36004">MSDSPSSGDAYHHVKSEPSQTPSTMAATTSPAPEAPKTQKRKGTRSVSTLTPSQLARKRANDREAQRAIRARTKEHIERLEREVEELKSRSGGDQRVQELQRENKALQQELMALREALAMQTGRAYPPTRMYTTPQRTPEPSNPAEHKLTWGLRTAYGDNLSPANSGVSSRASSFGQHSGEYAAVPQFESPYIPTSEPCDSWTSGLSYAPSVVSSPTSSVGQTDDYVNGYIPTSVPASVMDGSVMTSQTSVPCLDTSSSRIGNTCDPKLGEQPFTQPLGVNRPVGPYVLTGRVSSDNNHYPATSGQHQGSWIGQQQPWMMTPSYYPQSPAI</sequence>
<accession>A0A420YD64</accession>
<dbReference type="AlphaFoldDB" id="A0A420YD64"/>
<reference evidence="2 3" key="1">
    <citation type="submission" date="2018-08" db="EMBL/GenBank/DDBJ databases">
        <title>Draft genome of the lignicolous fungus Coniochaeta pulveracea.</title>
        <authorList>
            <person name="Borstlap C.J."/>
            <person name="De Witt R.N."/>
            <person name="Botha A."/>
            <person name="Volschenk H."/>
        </authorList>
    </citation>
    <scope>NUCLEOTIDE SEQUENCE [LARGE SCALE GENOMIC DNA]</scope>
    <source>
        <strain evidence="2 3">CAB683</strain>
    </source>
</reference>
<feature type="compositionally biased region" description="Low complexity" evidence="1">
    <location>
        <begin position="18"/>
        <end position="36"/>
    </location>
</feature>
<feature type="compositionally biased region" description="Basic and acidic residues" evidence="1">
    <location>
        <begin position="59"/>
        <end position="75"/>
    </location>
</feature>
<evidence type="ECO:0000313" key="3">
    <source>
        <dbReference type="Proteomes" id="UP000275385"/>
    </source>
</evidence>
<keyword evidence="3" id="KW-1185">Reference proteome</keyword>